<dbReference type="STRING" id="69293.ENSGACP00000015766"/>
<feature type="coiled-coil region" evidence="1">
    <location>
        <begin position="21"/>
        <end position="55"/>
    </location>
</feature>
<dbReference type="PANTHER" id="PTHR43696">
    <property type="entry name" value="COILED-COIL DOMAIN-CONTAINING PROTEIN 157"/>
    <property type="match status" value="1"/>
</dbReference>
<dbReference type="eggNOG" id="ENOG502QPW2">
    <property type="taxonomic scope" value="Eukaryota"/>
</dbReference>
<feature type="compositionally biased region" description="Basic and acidic residues" evidence="2">
    <location>
        <begin position="153"/>
        <end position="164"/>
    </location>
</feature>
<dbReference type="InterPro" id="IPR029681">
    <property type="entry name" value="CCDC157"/>
</dbReference>
<protein>
    <submittedName>
        <fullName evidence="3">Uncharacterized protein</fullName>
    </submittedName>
</protein>
<evidence type="ECO:0000313" key="3">
    <source>
        <dbReference type="Ensembl" id="ENSGACP00000015766.1"/>
    </source>
</evidence>
<keyword evidence="1" id="KW-0175">Coiled coil</keyword>
<reference evidence="3" key="2">
    <citation type="submission" date="2024-04" db="UniProtKB">
        <authorList>
            <consortium name="Ensembl"/>
        </authorList>
    </citation>
    <scope>IDENTIFICATION</scope>
</reference>
<dbReference type="InParanoid" id="G3PDU2"/>
<name>G3PDU2_GASAC</name>
<proteinExistence type="predicted"/>
<dbReference type="OMA" id="TEATCEQ"/>
<feature type="compositionally biased region" description="Low complexity" evidence="2">
    <location>
        <begin position="210"/>
        <end position="219"/>
    </location>
</feature>
<reference evidence="3" key="1">
    <citation type="submission" date="2006-01" db="EMBL/GenBank/DDBJ databases">
        <authorList>
            <person name="Lindblad-Toh K."/>
            <person name="Mauceli E."/>
            <person name="Grabherr M."/>
            <person name="Chang J.L."/>
            <person name="Lander E.S."/>
        </authorList>
    </citation>
    <scope>NUCLEOTIDE SEQUENCE [LARGE SCALE GENOMIC DNA]</scope>
</reference>
<dbReference type="AlphaFoldDB" id="G3PDU2"/>
<feature type="region of interest" description="Disordered" evidence="2">
    <location>
        <begin position="147"/>
        <end position="186"/>
    </location>
</feature>
<organism evidence="3">
    <name type="scientific">Gasterosteus aculeatus</name>
    <name type="common">Three-spined stickleback</name>
    <dbReference type="NCBI Taxonomy" id="69293"/>
    <lineage>
        <taxon>Eukaryota</taxon>
        <taxon>Metazoa</taxon>
        <taxon>Chordata</taxon>
        <taxon>Craniata</taxon>
        <taxon>Vertebrata</taxon>
        <taxon>Euteleostomi</taxon>
        <taxon>Actinopterygii</taxon>
        <taxon>Neopterygii</taxon>
        <taxon>Teleostei</taxon>
        <taxon>Neoteleostei</taxon>
        <taxon>Acanthomorphata</taxon>
        <taxon>Eupercaria</taxon>
        <taxon>Perciformes</taxon>
        <taxon>Cottioidei</taxon>
        <taxon>Gasterosteales</taxon>
        <taxon>Gasterosteidae</taxon>
        <taxon>Gasterosteus</taxon>
    </lineage>
</organism>
<evidence type="ECO:0000256" key="2">
    <source>
        <dbReference type="SAM" id="MobiDB-lite"/>
    </source>
</evidence>
<dbReference type="Bgee" id="ENSGACG00000011920">
    <property type="expression patterns" value="Expressed in mesonephros and 1 other cell type or tissue"/>
</dbReference>
<sequence>DALDEECEELRGQLVESEERQLDLHNQLQQTTEDKEQVQAQFAEQQDLCLELQKEKRTLETYTCELKSSVAELKEYVTALRERERLLVAFPELSPVTLDQPKSTGSVLLDMEQQLQANSIRTKILEQENSTLYSSLLKLKHRAQNKQSSSAAELEHDNRAREASGVESGLLSAGSEDRVSTASPSSLQLHLQTLRLNTDAAKSHAKTRRAFLLSRSRSSNQRKYNK</sequence>
<feature type="region of interest" description="Disordered" evidence="2">
    <location>
        <begin position="207"/>
        <end position="226"/>
    </location>
</feature>
<dbReference type="Ensembl" id="ENSGACT00000015797.1">
    <property type="protein sequence ID" value="ENSGACP00000015766.1"/>
    <property type="gene ID" value="ENSGACG00000011920.1"/>
</dbReference>
<accession>G3PDU2</accession>
<evidence type="ECO:0000256" key="1">
    <source>
        <dbReference type="SAM" id="Coils"/>
    </source>
</evidence>
<dbReference type="PANTHER" id="PTHR43696:SF9">
    <property type="entry name" value="COILED-COIL DOMAIN-CONTAINING PROTEIN 157"/>
    <property type="match status" value="1"/>
</dbReference>